<dbReference type="SUPFAM" id="SSF52518">
    <property type="entry name" value="Thiamin diphosphate-binding fold (THDP-binding)"/>
    <property type="match status" value="1"/>
</dbReference>
<sequence>MPDTSINIVIGGGAGQGLATVGQLMARAATRAGYHLLVNQDYMSRIRGGHNFFSIRMGAEPVMAIAEGIDVLVALDGRTIDEQSAQLNAGAIVIAGDTIDTAGLNALRVPFKELAPKPLFHNVAALGVLGAAVCGEVSILEDLLRQTFAKKGEAVVQANIEVVRKAHDWVGEQAFDFSCIAPPPEHPGKRLMLDGNEAIALGALAAGCNFVSFYPMTPATTVPITLIAKGAPLGLVHDQAEDEIAAINMAIGASYAGARALVATSGGGFALMTEGVSLAGVSETPLVVVVAQRPGPATGMATRTEQADLNLVLYSGHGEFPRAVFAPGTVEQCFYLTHRAFDLAEQYQTPMFVLTDQFLADSYRTVAPFDLGGLPEIAQPLLEAPSPYARYALTDDGVSPRMVPGFSEVLVRADSHEHDEHGRITEDAANRVRQNVKRLDKGNGLMQDVIGPEYYGPDESDEGADLVLLCWGSSLGACLEAAQTLNAKGLVRTTVLHFSQVYPLREEQFMDFLESAGQVVAVEGNATAQFARLVARETGFVVTGSVLRFDGRPLSPRYILKGLESIV</sequence>
<dbReference type="SUPFAM" id="SSF52922">
    <property type="entry name" value="TK C-terminal domain-like"/>
    <property type="match status" value="1"/>
</dbReference>
<evidence type="ECO:0000259" key="2">
    <source>
        <dbReference type="Pfam" id="PF01558"/>
    </source>
</evidence>
<dbReference type="PANTHER" id="PTHR32154:SF20">
    <property type="entry name" value="2-OXOGLUTARATE OXIDOREDUCTASE SUBUNIT KORA"/>
    <property type="match status" value="1"/>
</dbReference>
<evidence type="ECO:0000313" key="5">
    <source>
        <dbReference type="EMBL" id="MUM78167.1"/>
    </source>
</evidence>
<reference evidence="5 6" key="1">
    <citation type="submission" date="2019-11" db="EMBL/GenBank/DDBJ databases">
        <title>Pseudodesulfovibrio alkaliphilus, sp. nov., an alkaliphilic sulfate-reducing bacteria from mud volcano of Taman peninsula, Russia.</title>
        <authorList>
            <person name="Frolova A."/>
            <person name="Merkel A.Y."/>
            <person name="Slobodkin A.I."/>
        </authorList>
    </citation>
    <scope>NUCLEOTIDE SEQUENCE [LARGE SCALE GENOMIC DNA]</scope>
    <source>
        <strain evidence="5 6">F-1</strain>
    </source>
</reference>
<feature type="domain" description="Pyruvate flavodoxin/ferredoxin oxidoreductase pyrimidine binding" evidence="3">
    <location>
        <begin position="202"/>
        <end position="437"/>
    </location>
</feature>
<evidence type="ECO:0000256" key="1">
    <source>
        <dbReference type="ARBA" id="ARBA00023002"/>
    </source>
</evidence>
<evidence type="ECO:0000313" key="6">
    <source>
        <dbReference type="Proteomes" id="UP000461162"/>
    </source>
</evidence>
<keyword evidence="6" id="KW-1185">Reference proteome</keyword>
<dbReference type="Pfam" id="PF01558">
    <property type="entry name" value="POR"/>
    <property type="match status" value="1"/>
</dbReference>
<accession>A0A7K1KQ12</accession>
<name>A0A7K1KQ12_9BACT</name>
<dbReference type="EMBL" id="WODC01000007">
    <property type="protein sequence ID" value="MUM78167.1"/>
    <property type="molecule type" value="Genomic_DNA"/>
</dbReference>
<dbReference type="InterPro" id="IPR029061">
    <property type="entry name" value="THDP-binding"/>
</dbReference>
<dbReference type="InterPro" id="IPR002880">
    <property type="entry name" value="Pyrv_Fd/Flavodoxin_OxRdtase_N"/>
</dbReference>
<dbReference type="Gene3D" id="3.40.50.920">
    <property type="match status" value="1"/>
</dbReference>
<dbReference type="Pfam" id="PF02780">
    <property type="entry name" value="Transketolase_C"/>
    <property type="match status" value="1"/>
</dbReference>
<dbReference type="Gene3D" id="3.40.920.10">
    <property type="entry name" value="Pyruvate-ferredoxin oxidoreductase, PFOR, domain III"/>
    <property type="match status" value="1"/>
</dbReference>
<dbReference type="AlphaFoldDB" id="A0A7K1KQ12"/>
<dbReference type="SUPFAM" id="SSF53323">
    <property type="entry name" value="Pyruvate-ferredoxin oxidoreductase, PFOR, domain III"/>
    <property type="match status" value="1"/>
</dbReference>
<protein>
    <submittedName>
        <fullName evidence="5">2-oxoacid:acceptor oxidoreductase subunit alpha</fullName>
    </submittedName>
</protein>
<dbReference type="GO" id="GO:0016903">
    <property type="term" value="F:oxidoreductase activity, acting on the aldehyde or oxo group of donors"/>
    <property type="evidence" value="ECO:0007669"/>
    <property type="project" value="InterPro"/>
</dbReference>
<evidence type="ECO:0000259" key="3">
    <source>
        <dbReference type="Pfam" id="PF01855"/>
    </source>
</evidence>
<dbReference type="InterPro" id="IPR022367">
    <property type="entry name" value="2-oxoacid/accept_OxRdtase_asu"/>
</dbReference>
<gene>
    <name evidence="5" type="ORF">GKC30_11020</name>
</gene>
<dbReference type="Pfam" id="PF01855">
    <property type="entry name" value="POR_N"/>
    <property type="match status" value="1"/>
</dbReference>
<organism evidence="5 6">
    <name type="scientific">Pseudodesulfovibrio alkaliphilus</name>
    <dbReference type="NCBI Taxonomy" id="2661613"/>
    <lineage>
        <taxon>Bacteria</taxon>
        <taxon>Pseudomonadati</taxon>
        <taxon>Thermodesulfobacteriota</taxon>
        <taxon>Desulfovibrionia</taxon>
        <taxon>Desulfovibrionales</taxon>
        <taxon>Desulfovibrionaceae</taxon>
    </lineage>
</organism>
<dbReference type="InterPro" id="IPR002869">
    <property type="entry name" value="Pyrv_flavodox_OxRed_cen"/>
</dbReference>
<feature type="domain" description="Transketolase C-terminal" evidence="4">
    <location>
        <begin position="461"/>
        <end position="527"/>
    </location>
</feature>
<dbReference type="InterPro" id="IPR009014">
    <property type="entry name" value="Transketo_C/PFOR_II"/>
</dbReference>
<dbReference type="Proteomes" id="UP000461162">
    <property type="component" value="Unassembled WGS sequence"/>
</dbReference>
<keyword evidence="1" id="KW-0560">Oxidoreductase</keyword>
<evidence type="ECO:0000259" key="4">
    <source>
        <dbReference type="Pfam" id="PF02780"/>
    </source>
</evidence>
<dbReference type="PANTHER" id="PTHR32154">
    <property type="entry name" value="PYRUVATE-FLAVODOXIN OXIDOREDUCTASE-RELATED"/>
    <property type="match status" value="1"/>
</dbReference>
<dbReference type="CDD" id="cd07034">
    <property type="entry name" value="TPP_PYR_PFOR_IOR-alpha_like"/>
    <property type="match status" value="1"/>
</dbReference>
<dbReference type="NCBIfam" id="TIGR03710">
    <property type="entry name" value="OAFO_sf"/>
    <property type="match status" value="1"/>
</dbReference>
<dbReference type="InterPro" id="IPR033248">
    <property type="entry name" value="Transketolase_C"/>
</dbReference>
<dbReference type="FunFam" id="3.40.50.970:FF:000022">
    <property type="entry name" value="2-oxoglutarate ferredoxin oxidoreductase alpha subunit"/>
    <property type="match status" value="1"/>
</dbReference>
<proteinExistence type="predicted"/>
<dbReference type="InterPro" id="IPR050722">
    <property type="entry name" value="Pyruvate:ferred/Flavod_OxRd"/>
</dbReference>
<comment type="caution">
    <text evidence="5">The sequence shown here is derived from an EMBL/GenBank/DDBJ whole genome shotgun (WGS) entry which is preliminary data.</text>
</comment>
<feature type="domain" description="Pyruvate/ketoisovalerate oxidoreductase catalytic" evidence="2">
    <location>
        <begin position="14"/>
        <end position="167"/>
    </location>
</feature>
<dbReference type="InterPro" id="IPR019752">
    <property type="entry name" value="Pyrv/ketoisovalerate_OxRed_cat"/>
</dbReference>
<dbReference type="Gene3D" id="3.40.50.970">
    <property type="match status" value="1"/>
</dbReference>
<dbReference type="RefSeq" id="WP_155934791.1">
    <property type="nucleotide sequence ID" value="NZ_WODC01000007.1"/>
</dbReference>
<dbReference type="GO" id="GO:0006979">
    <property type="term" value="P:response to oxidative stress"/>
    <property type="evidence" value="ECO:0007669"/>
    <property type="project" value="TreeGrafter"/>
</dbReference>